<proteinExistence type="predicted"/>
<evidence type="ECO:0000313" key="1">
    <source>
        <dbReference type="EMBL" id="RCW80164.1"/>
    </source>
</evidence>
<evidence type="ECO:0008006" key="3">
    <source>
        <dbReference type="Google" id="ProtNLM"/>
    </source>
</evidence>
<comment type="caution">
    <text evidence="1">The sequence shown here is derived from an EMBL/GenBank/DDBJ whole genome shotgun (WGS) entry which is preliminary data.</text>
</comment>
<dbReference type="Proteomes" id="UP000253324">
    <property type="component" value="Unassembled WGS sequence"/>
</dbReference>
<name>A0A368YPT3_9HYPH</name>
<keyword evidence="2" id="KW-1185">Reference proteome</keyword>
<organism evidence="1 2">
    <name type="scientific">Phyllobacterium bourgognense</name>
    <dbReference type="NCBI Taxonomy" id="314236"/>
    <lineage>
        <taxon>Bacteria</taxon>
        <taxon>Pseudomonadati</taxon>
        <taxon>Pseudomonadota</taxon>
        <taxon>Alphaproteobacteria</taxon>
        <taxon>Hyphomicrobiales</taxon>
        <taxon>Phyllobacteriaceae</taxon>
        <taxon>Phyllobacterium</taxon>
    </lineage>
</organism>
<dbReference type="OrthoDB" id="9810122at2"/>
<reference evidence="1 2" key="1">
    <citation type="submission" date="2018-07" db="EMBL/GenBank/DDBJ databases">
        <title>Genomic Encyclopedia of Type Strains, Phase III (KMG-III): the genomes of soil and plant-associated and newly described type strains.</title>
        <authorList>
            <person name="Whitman W."/>
        </authorList>
    </citation>
    <scope>NUCLEOTIDE SEQUENCE [LARGE SCALE GENOMIC DNA]</scope>
    <source>
        <strain evidence="1 2">31-25a</strain>
    </source>
</reference>
<protein>
    <recommendedName>
        <fullName evidence="3">FkbM family methyltransferase</fullName>
    </recommendedName>
</protein>
<sequence length="134" mass="15325">MPVIEIRRNKRTNPKSTYLREFASDVTSQYGEDGIIAKILDLIGTKNKWCVEFGAWDGKYLSNTWNLINNKGWNAVLVEGETTRADRLAGTHKSRKGEVFVENAFVGWEGEHSLDNILGRTPIPMDFDVLVYRY</sequence>
<accession>A0A368YPT3</accession>
<evidence type="ECO:0000313" key="2">
    <source>
        <dbReference type="Proteomes" id="UP000253324"/>
    </source>
</evidence>
<dbReference type="RefSeq" id="WP_114431895.1">
    <property type="nucleotide sequence ID" value="NZ_QPJM01000015.1"/>
</dbReference>
<dbReference type="EMBL" id="QPJM01000015">
    <property type="protein sequence ID" value="RCW80164.1"/>
    <property type="molecule type" value="Genomic_DNA"/>
</dbReference>
<gene>
    <name evidence="1" type="ORF">C7476_115129</name>
</gene>
<dbReference type="AlphaFoldDB" id="A0A368YPT3"/>